<organism evidence="1 2">
    <name type="scientific">Pedobacter psychrotolerans</name>
    <dbReference type="NCBI Taxonomy" id="1843235"/>
    <lineage>
        <taxon>Bacteria</taxon>
        <taxon>Pseudomonadati</taxon>
        <taxon>Bacteroidota</taxon>
        <taxon>Sphingobacteriia</taxon>
        <taxon>Sphingobacteriales</taxon>
        <taxon>Sphingobacteriaceae</taxon>
        <taxon>Pedobacter</taxon>
    </lineage>
</organism>
<sequence>MKLLNVRGNGDFNIKANLKSESMILVDLS</sequence>
<name>A0A4R2HM71_9SPHI</name>
<accession>A0A4R2HM71</accession>
<dbReference type="AlphaFoldDB" id="A0A4R2HM71"/>
<reference evidence="1 2" key="1">
    <citation type="submission" date="2019-03" db="EMBL/GenBank/DDBJ databases">
        <title>Genomic Encyclopedia of Type Strains, Phase IV (KMG-IV): sequencing the most valuable type-strain genomes for metagenomic binning, comparative biology and taxonomic classification.</title>
        <authorList>
            <person name="Goeker M."/>
        </authorList>
    </citation>
    <scope>NUCLEOTIDE SEQUENCE [LARGE SCALE GENOMIC DNA]</scope>
    <source>
        <strain evidence="1 2">DSM 103236</strain>
    </source>
</reference>
<evidence type="ECO:0000313" key="2">
    <source>
        <dbReference type="Proteomes" id="UP000295684"/>
    </source>
</evidence>
<comment type="caution">
    <text evidence="1">The sequence shown here is derived from an EMBL/GenBank/DDBJ whole genome shotgun (WGS) entry which is preliminary data.</text>
</comment>
<evidence type="ECO:0000313" key="1">
    <source>
        <dbReference type="EMBL" id="TCO31317.1"/>
    </source>
</evidence>
<protein>
    <submittedName>
        <fullName evidence="1">Uncharacterized protein</fullName>
    </submittedName>
</protein>
<proteinExistence type="predicted"/>
<dbReference type="EMBL" id="SLWO01000001">
    <property type="protein sequence ID" value="TCO31317.1"/>
    <property type="molecule type" value="Genomic_DNA"/>
</dbReference>
<dbReference type="Proteomes" id="UP000295684">
    <property type="component" value="Unassembled WGS sequence"/>
</dbReference>
<gene>
    <name evidence="1" type="ORF">EV200_101767</name>
</gene>